<organism evidence="2 3">
    <name type="scientific">Nannochloropsis gaditana</name>
    <dbReference type="NCBI Taxonomy" id="72520"/>
    <lineage>
        <taxon>Eukaryota</taxon>
        <taxon>Sar</taxon>
        <taxon>Stramenopiles</taxon>
        <taxon>Ochrophyta</taxon>
        <taxon>Eustigmatophyceae</taxon>
        <taxon>Eustigmatales</taxon>
        <taxon>Monodopsidaceae</taxon>
        <taxon>Nannochloropsis</taxon>
    </lineage>
</organism>
<reference evidence="2 3" key="1">
    <citation type="journal article" date="2014" name="Mol. Plant">
        <title>Chromosome Scale Genome Assembly and Transcriptome Profiling of Nannochloropsis gaditana in Nitrogen Depletion.</title>
        <authorList>
            <person name="Corteggiani Carpinelli E."/>
            <person name="Telatin A."/>
            <person name="Vitulo N."/>
            <person name="Forcato C."/>
            <person name="D'Angelo M."/>
            <person name="Schiavon R."/>
            <person name="Vezzi A."/>
            <person name="Giacometti G.M."/>
            <person name="Morosinotto T."/>
            <person name="Valle G."/>
        </authorList>
    </citation>
    <scope>NUCLEOTIDE SEQUENCE [LARGE SCALE GENOMIC DNA]</scope>
    <source>
        <strain evidence="2 3">B-31</strain>
    </source>
</reference>
<name>W7TM56_9STRA</name>
<accession>W7TM56</accession>
<evidence type="ECO:0000313" key="2">
    <source>
        <dbReference type="EMBL" id="EWM28180.1"/>
    </source>
</evidence>
<dbReference type="OrthoDB" id="45251at2759"/>
<dbReference type="Proteomes" id="UP000019335">
    <property type="component" value="Chromosome 5"/>
</dbReference>
<keyword evidence="3" id="KW-1185">Reference proteome</keyword>
<gene>
    <name evidence="2" type="ORF">Naga_100004g139</name>
</gene>
<dbReference type="PANTHER" id="PTHR35512:SF1">
    <property type="entry name" value="OS11G0550900 PROTEIN"/>
    <property type="match status" value="1"/>
</dbReference>
<sequence length="198" mass="21539">MTEVLAVHGALNAMFDVTGLEVVILIGAASFLLGKDLVCFYSHLCPFDSSHFTLFPGKKEVPQLARIVGRGTGKLVALLNTAREQFVDATQNTHLSKLTDEVRQNMNELNSIRSEVRAAGLRPSRRMPTSEAVSKLTSPLQPEKEMSSFPKPSASSCGKQEGSSFFLGKSSGSKFSKIDLDKKRKLGELAIAELLLQV</sequence>
<dbReference type="AlphaFoldDB" id="W7TM56"/>
<evidence type="ECO:0000256" key="1">
    <source>
        <dbReference type="SAM" id="MobiDB-lite"/>
    </source>
</evidence>
<feature type="compositionally biased region" description="Polar residues" evidence="1">
    <location>
        <begin position="131"/>
        <end position="140"/>
    </location>
</feature>
<dbReference type="EMBL" id="AZIL01000352">
    <property type="protein sequence ID" value="EWM28180.1"/>
    <property type="molecule type" value="Genomic_DNA"/>
</dbReference>
<feature type="region of interest" description="Disordered" evidence="1">
    <location>
        <begin position="120"/>
        <end position="162"/>
    </location>
</feature>
<evidence type="ECO:0000313" key="3">
    <source>
        <dbReference type="Proteomes" id="UP000019335"/>
    </source>
</evidence>
<proteinExistence type="predicted"/>
<protein>
    <submittedName>
        <fullName evidence="2">Uncharacterized protein</fullName>
    </submittedName>
</protein>
<comment type="caution">
    <text evidence="2">The sequence shown here is derived from an EMBL/GenBank/DDBJ whole genome shotgun (WGS) entry which is preliminary data.</text>
</comment>
<dbReference type="PANTHER" id="PTHR35512">
    <property type="entry name" value="OS11G0550900 PROTEIN"/>
    <property type="match status" value="1"/>
</dbReference>